<evidence type="ECO:0000256" key="3">
    <source>
        <dbReference type="ARBA" id="ARBA00022448"/>
    </source>
</evidence>
<dbReference type="Gene3D" id="1.20.1510.10">
    <property type="entry name" value="Cation efflux protein transmembrane domain"/>
    <property type="match status" value="1"/>
</dbReference>
<comment type="similarity">
    <text evidence="2">Belongs to the cation diffusion facilitator (CDF) transporter (TC 2.A.4) family. SLC30A subfamily.</text>
</comment>
<keyword evidence="5 8" id="KW-1133">Transmembrane helix</keyword>
<dbReference type="InterPro" id="IPR058533">
    <property type="entry name" value="Cation_efflux_TM"/>
</dbReference>
<evidence type="ECO:0000256" key="4">
    <source>
        <dbReference type="ARBA" id="ARBA00022692"/>
    </source>
</evidence>
<dbReference type="InterPro" id="IPR050681">
    <property type="entry name" value="CDF/SLC30A"/>
</dbReference>
<dbReference type="InterPro" id="IPR002524">
    <property type="entry name" value="Cation_efflux"/>
</dbReference>
<accession>A0A498REU0</accession>
<keyword evidence="4 8" id="KW-0812">Transmembrane</keyword>
<keyword evidence="3" id="KW-0813">Transport</keyword>
<dbReference type="Pfam" id="PF01545">
    <property type="entry name" value="Cation_efflux"/>
    <property type="match status" value="1"/>
</dbReference>
<feature type="transmembrane region" description="Helical" evidence="8">
    <location>
        <begin position="74"/>
        <end position="96"/>
    </location>
</feature>
<evidence type="ECO:0000256" key="1">
    <source>
        <dbReference type="ARBA" id="ARBA00004141"/>
    </source>
</evidence>
<dbReference type="RefSeq" id="WP_122628631.1">
    <property type="nucleotide sequence ID" value="NZ_UPPP01000079.1"/>
</dbReference>
<feature type="domain" description="Cation efflux protein transmembrane" evidence="9">
    <location>
        <begin position="9"/>
        <end position="198"/>
    </location>
</feature>
<keyword evidence="12" id="KW-1185">Reference proteome</keyword>
<dbReference type="NCBIfam" id="TIGR01297">
    <property type="entry name" value="CDF"/>
    <property type="match status" value="1"/>
</dbReference>
<feature type="domain" description="Cation efflux protein cytoplasmic" evidence="10">
    <location>
        <begin position="202"/>
        <end position="278"/>
    </location>
</feature>
<sequence>MQSAKSLSLSIFLTAFHFAAKLIGGYITNSLALVSDAWHLLTDLLSLIISWWAIKKAVQPPNAWATYGFHRVGILAALVNNVSLVAVSFYILYQAYLRFLHPETIETAGMSILAIVGIIISAAIVYLIHDGAKNNLNMRSVWLHFAGETCASIGVLAGGVVIYFTHWYWIDTFLSGILGLTILRGALIMLKDIIIILLEGIPDNLSLQEITACLNQLPDVTAARDIHVWCLAEEQIALSAHIEIASDIPLSQTEPLLKQIKEMLAGTFHITHVNIQFELHECRDCHHV</sequence>
<protein>
    <submittedName>
        <fullName evidence="11">Cation efflux protein</fullName>
    </submittedName>
</protein>
<organism evidence="11 12">
    <name type="scientific">Lucifera butyrica</name>
    <dbReference type="NCBI Taxonomy" id="1351585"/>
    <lineage>
        <taxon>Bacteria</taxon>
        <taxon>Bacillati</taxon>
        <taxon>Bacillota</taxon>
        <taxon>Negativicutes</taxon>
        <taxon>Veillonellales</taxon>
        <taxon>Veillonellaceae</taxon>
        <taxon>Lucifera</taxon>
    </lineage>
</organism>
<feature type="transmembrane region" description="Helical" evidence="8">
    <location>
        <begin position="141"/>
        <end position="164"/>
    </location>
</feature>
<gene>
    <name evidence="11" type="ORF">LUCI_2963</name>
</gene>
<dbReference type="Proteomes" id="UP000277811">
    <property type="component" value="Unassembled WGS sequence"/>
</dbReference>
<dbReference type="SUPFAM" id="SSF161111">
    <property type="entry name" value="Cation efflux protein transmembrane domain-like"/>
    <property type="match status" value="1"/>
</dbReference>
<dbReference type="GO" id="GO:0005886">
    <property type="term" value="C:plasma membrane"/>
    <property type="evidence" value="ECO:0007669"/>
    <property type="project" value="TreeGrafter"/>
</dbReference>
<evidence type="ECO:0000313" key="11">
    <source>
        <dbReference type="EMBL" id="VBB07698.1"/>
    </source>
</evidence>
<dbReference type="GO" id="GO:0005385">
    <property type="term" value="F:zinc ion transmembrane transporter activity"/>
    <property type="evidence" value="ECO:0007669"/>
    <property type="project" value="TreeGrafter"/>
</dbReference>
<dbReference type="InterPro" id="IPR027469">
    <property type="entry name" value="Cation_efflux_TMD_sf"/>
</dbReference>
<feature type="transmembrane region" description="Helical" evidence="8">
    <location>
        <begin position="37"/>
        <end position="54"/>
    </location>
</feature>
<feature type="transmembrane region" description="Helical" evidence="8">
    <location>
        <begin position="176"/>
        <end position="198"/>
    </location>
</feature>
<keyword evidence="7 8" id="KW-0472">Membrane</keyword>
<evidence type="ECO:0000256" key="2">
    <source>
        <dbReference type="ARBA" id="ARBA00008873"/>
    </source>
</evidence>
<comment type="subcellular location">
    <subcellularLocation>
        <location evidence="1">Membrane</location>
        <topology evidence="1">Multi-pass membrane protein</topology>
    </subcellularLocation>
</comment>
<dbReference type="Pfam" id="PF16916">
    <property type="entry name" value="ZT_dimer"/>
    <property type="match status" value="1"/>
</dbReference>
<dbReference type="InterPro" id="IPR027470">
    <property type="entry name" value="Cation_efflux_CTD"/>
</dbReference>
<evidence type="ECO:0000256" key="5">
    <source>
        <dbReference type="ARBA" id="ARBA00022989"/>
    </source>
</evidence>
<evidence type="ECO:0000259" key="9">
    <source>
        <dbReference type="Pfam" id="PF01545"/>
    </source>
</evidence>
<evidence type="ECO:0000256" key="6">
    <source>
        <dbReference type="ARBA" id="ARBA00023065"/>
    </source>
</evidence>
<dbReference type="PANTHER" id="PTHR11562">
    <property type="entry name" value="CATION EFFLUX PROTEIN/ ZINC TRANSPORTER"/>
    <property type="match status" value="1"/>
</dbReference>
<keyword evidence="6" id="KW-0406">Ion transport</keyword>
<dbReference type="AlphaFoldDB" id="A0A498REU0"/>
<dbReference type="SUPFAM" id="SSF160240">
    <property type="entry name" value="Cation efflux protein cytoplasmic domain-like"/>
    <property type="match status" value="1"/>
</dbReference>
<evidence type="ECO:0000313" key="12">
    <source>
        <dbReference type="Proteomes" id="UP000277811"/>
    </source>
</evidence>
<dbReference type="OrthoDB" id="9809646at2"/>
<proteinExistence type="inferred from homology"/>
<dbReference type="InterPro" id="IPR036837">
    <property type="entry name" value="Cation_efflux_CTD_sf"/>
</dbReference>
<feature type="transmembrane region" description="Helical" evidence="8">
    <location>
        <begin position="108"/>
        <end position="129"/>
    </location>
</feature>
<evidence type="ECO:0000256" key="8">
    <source>
        <dbReference type="SAM" id="Phobius"/>
    </source>
</evidence>
<evidence type="ECO:0000256" key="7">
    <source>
        <dbReference type="ARBA" id="ARBA00023136"/>
    </source>
</evidence>
<reference evidence="11 12" key="1">
    <citation type="submission" date="2018-06" db="EMBL/GenBank/DDBJ databases">
        <authorList>
            <person name="Strepis N."/>
        </authorList>
    </citation>
    <scope>NUCLEOTIDE SEQUENCE [LARGE SCALE GENOMIC DNA]</scope>
    <source>
        <strain evidence="11">LUCI</strain>
    </source>
</reference>
<dbReference type="PANTHER" id="PTHR11562:SF17">
    <property type="entry name" value="RE54080P-RELATED"/>
    <property type="match status" value="1"/>
</dbReference>
<evidence type="ECO:0000259" key="10">
    <source>
        <dbReference type="Pfam" id="PF16916"/>
    </source>
</evidence>
<name>A0A498REU0_9FIRM</name>
<dbReference type="EMBL" id="UPPP01000079">
    <property type="protein sequence ID" value="VBB07698.1"/>
    <property type="molecule type" value="Genomic_DNA"/>
</dbReference>